<proteinExistence type="predicted"/>
<evidence type="ECO:0000256" key="3">
    <source>
        <dbReference type="ARBA" id="ARBA00012438"/>
    </source>
</evidence>
<comment type="caution">
    <text evidence="11">The sequence shown here is derived from an EMBL/GenBank/DDBJ whole genome shotgun (WGS) entry which is preliminary data.</text>
</comment>
<dbReference type="GO" id="GO:0005886">
    <property type="term" value="C:plasma membrane"/>
    <property type="evidence" value="ECO:0007669"/>
    <property type="project" value="TreeGrafter"/>
</dbReference>
<name>A0A9D2VW33_9FIRM</name>
<dbReference type="CDD" id="cd00075">
    <property type="entry name" value="HATPase"/>
    <property type="match status" value="1"/>
</dbReference>
<dbReference type="Pfam" id="PF16736">
    <property type="entry name" value="sCache_like"/>
    <property type="match status" value="1"/>
</dbReference>
<comment type="catalytic activity">
    <reaction evidence="1">
        <text>ATP + protein L-histidine = ADP + protein N-phospho-L-histidine.</text>
        <dbReference type="EC" id="2.7.13.3"/>
    </reaction>
</comment>
<dbReference type="Gene3D" id="3.30.565.10">
    <property type="entry name" value="Histidine kinase-like ATPase, C-terminal domain"/>
    <property type="match status" value="1"/>
</dbReference>
<protein>
    <recommendedName>
        <fullName evidence="3">histidine kinase</fullName>
        <ecNumber evidence="3">2.7.13.3</ecNumber>
    </recommendedName>
</protein>
<dbReference type="FunFam" id="3.30.565.10:FF:000006">
    <property type="entry name" value="Sensor histidine kinase WalK"/>
    <property type="match status" value="1"/>
</dbReference>
<evidence type="ECO:0000256" key="1">
    <source>
        <dbReference type="ARBA" id="ARBA00000085"/>
    </source>
</evidence>
<evidence type="ECO:0000256" key="4">
    <source>
        <dbReference type="ARBA" id="ARBA00022553"/>
    </source>
</evidence>
<keyword evidence="8 9" id="KW-0472">Membrane</keyword>
<keyword evidence="4" id="KW-0597">Phosphoprotein</keyword>
<dbReference type="GO" id="GO:0004721">
    <property type="term" value="F:phosphoprotein phosphatase activity"/>
    <property type="evidence" value="ECO:0007669"/>
    <property type="project" value="TreeGrafter"/>
</dbReference>
<dbReference type="InterPro" id="IPR005467">
    <property type="entry name" value="His_kinase_dom"/>
</dbReference>
<evidence type="ECO:0000313" key="11">
    <source>
        <dbReference type="EMBL" id="HJH49265.1"/>
    </source>
</evidence>
<gene>
    <name evidence="11" type="ORF">K8V39_03265</name>
</gene>
<reference evidence="11" key="1">
    <citation type="journal article" date="2021" name="PeerJ">
        <title>Extensive microbial diversity within the chicken gut microbiome revealed by metagenomics and culture.</title>
        <authorList>
            <person name="Gilroy R."/>
            <person name="Ravi A."/>
            <person name="Getino M."/>
            <person name="Pursley I."/>
            <person name="Horton D.L."/>
            <person name="Alikhan N.F."/>
            <person name="Baker D."/>
            <person name="Gharbi K."/>
            <person name="Hall N."/>
            <person name="Watson M."/>
            <person name="Adriaenssens E.M."/>
            <person name="Foster-Nyarko E."/>
            <person name="Jarju S."/>
            <person name="Secka A."/>
            <person name="Antonio M."/>
            <person name="Oren A."/>
            <person name="Chaudhuri R.R."/>
            <person name="La Ragione R."/>
            <person name="Hildebrand F."/>
            <person name="Pallen M.J."/>
        </authorList>
    </citation>
    <scope>NUCLEOTIDE SEQUENCE</scope>
    <source>
        <strain evidence="11">USAMLcec4-12693</strain>
    </source>
</reference>
<reference evidence="11" key="2">
    <citation type="submission" date="2021-09" db="EMBL/GenBank/DDBJ databases">
        <authorList>
            <person name="Gilroy R."/>
        </authorList>
    </citation>
    <scope>NUCLEOTIDE SEQUENCE</scope>
    <source>
        <strain evidence="11">USAMLcec4-12693</strain>
    </source>
</reference>
<dbReference type="InterPro" id="IPR050351">
    <property type="entry name" value="BphY/WalK/GraS-like"/>
</dbReference>
<dbReference type="InterPro" id="IPR036890">
    <property type="entry name" value="HATPase_C_sf"/>
</dbReference>
<dbReference type="FunFam" id="1.10.287.130:FF:000001">
    <property type="entry name" value="Two-component sensor histidine kinase"/>
    <property type="match status" value="1"/>
</dbReference>
<dbReference type="EC" id="2.7.13.3" evidence="3"/>
<dbReference type="InterPro" id="IPR003661">
    <property type="entry name" value="HisK_dim/P_dom"/>
</dbReference>
<organism evidence="11 12">
    <name type="scientific">Merdimonas faecis</name>
    <dbReference type="NCBI Taxonomy" id="1653435"/>
    <lineage>
        <taxon>Bacteria</taxon>
        <taxon>Bacillati</taxon>
        <taxon>Bacillota</taxon>
        <taxon>Clostridia</taxon>
        <taxon>Lachnospirales</taxon>
        <taxon>Lachnospiraceae</taxon>
        <taxon>Merdimonas</taxon>
    </lineage>
</organism>
<dbReference type="SMART" id="SM00387">
    <property type="entry name" value="HATPase_c"/>
    <property type="match status" value="1"/>
</dbReference>
<dbReference type="InterPro" id="IPR004358">
    <property type="entry name" value="Sig_transdc_His_kin-like_C"/>
</dbReference>
<feature type="transmembrane region" description="Helical" evidence="9">
    <location>
        <begin position="12"/>
        <end position="31"/>
    </location>
</feature>
<dbReference type="SUPFAM" id="SSF55874">
    <property type="entry name" value="ATPase domain of HSP90 chaperone/DNA topoisomerase II/histidine kinase"/>
    <property type="match status" value="1"/>
</dbReference>
<dbReference type="PANTHER" id="PTHR45453:SF1">
    <property type="entry name" value="PHOSPHATE REGULON SENSOR PROTEIN PHOR"/>
    <property type="match status" value="1"/>
</dbReference>
<keyword evidence="7" id="KW-0902">Two-component regulatory system</keyword>
<dbReference type="GO" id="GO:0016036">
    <property type="term" value="P:cellular response to phosphate starvation"/>
    <property type="evidence" value="ECO:0007669"/>
    <property type="project" value="TreeGrafter"/>
</dbReference>
<keyword evidence="9" id="KW-0812">Transmembrane</keyword>
<dbReference type="InterPro" id="IPR031967">
    <property type="entry name" value="PhoR_single_Cache-like_dom"/>
</dbReference>
<sequence>MRLKTTIQKNMILIIAATLVIAYAMTTFVVYRQTVRVMEDEVRQEADYICTAIEISGPSYLEEMDAVRENTRVTWITEDGEVLYDSGQDEETEMENHADRPEVKEALENGRGSNVRRSDTLNEEMFYYAVRLSDGTILRVSKTMDTAFRTALNVLPGMGVIAVVMLLLAAALSRNQVAKMIRPINELDLNVPLENEMYEELTPLLKRIDEQNKQKDAIADMRKEFSANVSHELKTPLTSISGYAEIMKNGLVKPEDMKVFSERIYNEASRLITLVEDIIKLSKLDEGAIEVEKEDVDLYELTREIVSRLAPQAESRNVHLEVTGENVIYHGVRQILDEMIYNICENAVKYNKKGGSVSVWVGATLKGKKVIVSDTGIGIPKDQQERIFERFYRVDKSHSKETGGTGLGLSIVKHGAIMHNAQIHVESEEGKGTKMEITF</sequence>
<evidence type="ECO:0000256" key="8">
    <source>
        <dbReference type="ARBA" id="ARBA00023136"/>
    </source>
</evidence>
<evidence type="ECO:0000256" key="5">
    <source>
        <dbReference type="ARBA" id="ARBA00022679"/>
    </source>
</evidence>
<dbReference type="PRINTS" id="PR00344">
    <property type="entry name" value="BCTRLSENSOR"/>
</dbReference>
<keyword evidence="9" id="KW-1133">Transmembrane helix</keyword>
<accession>A0A9D2VW33</accession>
<dbReference type="Gene3D" id="1.10.287.130">
    <property type="match status" value="1"/>
</dbReference>
<keyword evidence="6 11" id="KW-0418">Kinase</keyword>
<dbReference type="InterPro" id="IPR036097">
    <property type="entry name" value="HisK_dim/P_sf"/>
</dbReference>
<comment type="subcellular location">
    <subcellularLocation>
        <location evidence="2">Membrane</location>
    </subcellularLocation>
</comment>
<evidence type="ECO:0000259" key="10">
    <source>
        <dbReference type="PROSITE" id="PS50109"/>
    </source>
</evidence>
<feature type="transmembrane region" description="Helical" evidence="9">
    <location>
        <begin position="151"/>
        <end position="172"/>
    </location>
</feature>
<dbReference type="Pfam" id="PF00512">
    <property type="entry name" value="HisKA"/>
    <property type="match status" value="1"/>
</dbReference>
<dbReference type="AlphaFoldDB" id="A0A9D2VW33"/>
<evidence type="ECO:0000256" key="2">
    <source>
        <dbReference type="ARBA" id="ARBA00004370"/>
    </source>
</evidence>
<feature type="domain" description="Histidine kinase" evidence="10">
    <location>
        <begin position="228"/>
        <end position="439"/>
    </location>
</feature>
<dbReference type="GO" id="GO:0000155">
    <property type="term" value="F:phosphorelay sensor kinase activity"/>
    <property type="evidence" value="ECO:0007669"/>
    <property type="project" value="InterPro"/>
</dbReference>
<dbReference type="Pfam" id="PF02518">
    <property type="entry name" value="HATPase_c"/>
    <property type="match status" value="1"/>
</dbReference>
<evidence type="ECO:0000256" key="7">
    <source>
        <dbReference type="ARBA" id="ARBA00023012"/>
    </source>
</evidence>
<keyword evidence="5" id="KW-0808">Transferase</keyword>
<dbReference type="PROSITE" id="PS50109">
    <property type="entry name" value="HIS_KIN"/>
    <property type="match status" value="1"/>
</dbReference>
<dbReference type="InterPro" id="IPR003594">
    <property type="entry name" value="HATPase_dom"/>
</dbReference>
<evidence type="ECO:0000256" key="6">
    <source>
        <dbReference type="ARBA" id="ARBA00022777"/>
    </source>
</evidence>
<dbReference type="Proteomes" id="UP000813420">
    <property type="component" value="Unassembled WGS sequence"/>
</dbReference>
<dbReference type="SUPFAM" id="SSF47384">
    <property type="entry name" value="Homodimeric domain of signal transducing histidine kinase"/>
    <property type="match status" value="1"/>
</dbReference>
<dbReference type="EMBL" id="DYXE01000033">
    <property type="protein sequence ID" value="HJH49265.1"/>
    <property type="molecule type" value="Genomic_DNA"/>
</dbReference>
<evidence type="ECO:0000313" key="12">
    <source>
        <dbReference type="Proteomes" id="UP000813420"/>
    </source>
</evidence>
<dbReference type="CDD" id="cd00082">
    <property type="entry name" value="HisKA"/>
    <property type="match status" value="1"/>
</dbReference>
<evidence type="ECO:0000256" key="9">
    <source>
        <dbReference type="SAM" id="Phobius"/>
    </source>
</evidence>
<dbReference type="SMART" id="SM00388">
    <property type="entry name" value="HisKA"/>
    <property type="match status" value="1"/>
</dbReference>
<dbReference type="PANTHER" id="PTHR45453">
    <property type="entry name" value="PHOSPHATE REGULON SENSOR PROTEIN PHOR"/>
    <property type="match status" value="1"/>
</dbReference>